<dbReference type="PANTHER" id="PTHR35546:SF21">
    <property type="entry name" value="F-BOX DOMAIN-CONTAINING PROTEIN"/>
    <property type="match status" value="1"/>
</dbReference>
<dbReference type="InterPro" id="IPR056592">
    <property type="entry name" value="Beta-prop_At3g26010-like"/>
</dbReference>
<gene>
    <name evidence="2" type="ORF">NE237_024535</name>
</gene>
<evidence type="ECO:0000259" key="1">
    <source>
        <dbReference type="Pfam" id="PF24750"/>
    </source>
</evidence>
<feature type="domain" description="F-box protein At3g26010-like beta-propeller" evidence="1">
    <location>
        <begin position="17"/>
        <end position="146"/>
    </location>
</feature>
<proteinExistence type="predicted"/>
<reference evidence="2" key="1">
    <citation type="journal article" date="2023" name="Plant J.">
        <title>The genome of the king protea, Protea cynaroides.</title>
        <authorList>
            <person name="Chang J."/>
            <person name="Duong T.A."/>
            <person name="Schoeman C."/>
            <person name="Ma X."/>
            <person name="Roodt D."/>
            <person name="Barker N."/>
            <person name="Li Z."/>
            <person name="Van de Peer Y."/>
            <person name="Mizrachi E."/>
        </authorList>
    </citation>
    <scope>NUCLEOTIDE SEQUENCE</scope>
    <source>
        <tissue evidence="2">Young leaves</tissue>
    </source>
</reference>
<accession>A0A9Q0JYN0</accession>
<sequence length="182" mass="21176">MEQPIVQKTVLDFLPEKVVLECSSNGLLCCRSCFPAQDPMIYVCNPSIKEWVKLNWPKKPDKNDRFTLTFNPLSHPVDICKDVKVVSIHQEVETETNAYSSIEIYSSEIGARKTLEERRVMSAVLIRWRTMEFLLQGHCFSNVLQQIKISPQDVMIDVLGKVEYTITILYYFYWYDGLRIEG</sequence>
<dbReference type="InterPro" id="IPR055290">
    <property type="entry name" value="At3g26010-like"/>
</dbReference>
<dbReference type="Pfam" id="PF24750">
    <property type="entry name" value="b-prop_At3g26010-like"/>
    <property type="match status" value="1"/>
</dbReference>
<evidence type="ECO:0000313" key="3">
    <source>
        <dbReference type="Proteomes" id="UP001141806"/>
    </source>
</evidence>
<protein>
    <recommendedName>
        <fullName evidence="1">F-box protein At3g26010-like beta-propeller domain-containing protein</fullName>
    </recommendedName>
</protein>
<evidence type="ECO:0000313" key="2">
    <source>
        <dbReference type="EMBL" id="KAJ4957424.1"/>
    </source>
</evidence>
<dbReference type="PANTHER" id="PTHR35546">
    <property type="entry name" value="F-BOX PROTEIN INTERACTION DOMAIN PROTEIN-RELATED"/>
    <property type="match status" value="1"/>
</dbReference>
<organism evidence="2 3">
    <name type="scientific">Protea cynaroides</name>
    <dbReference type="NCBI Taxonomy" id="273540"/>
    <lineage>
        <taxon>Eukaryota</taxon>
        <taxon>Viridiplantae</taxon>
        <taxon>Streptophyta</taxon>
        <taxon>Embryophyta</taxon>
        <taxon>Tracheophyta</taxon>
        <taxon>Spermatophyta</taxon>
        <taxon>Magnoliopsida</taxon>
        <taxon>Proteales</taxon>
        <taxon>Proteaceae</taxon>
        <taxon>Protea</taxon>
    </lineage>
</organism>
<name>A0A9Q0JYN0_9MAGN</name>
<keyword evidence="3" id="KW-1185">Reference proteome</keyword>
<dbReference type="OrthoDB" id="626202at2759"/>
<dbReference type="AlphaFoldDB" id="A0A9Q0JYN0"/>
<dbReference type="Proteomes" id="UP001141806">
    <property type="component" value="Unassembled WGS sequence"/>
</dbReference>
<dbReference type="EMBL" id="JAMYWD010000010">
    <property type="protein sequence ID" value="KAJ4957424.1"/>
    <property type="molecule type" value="Genomic_DNA"/>
</dbReference>
<comment type="caution">
    <text evidence="2">The sequence shown here is derived from an EMBL/GenBank/DDBJ whole genome shotgun (WGS) entry which is preliminary data.</text>
</comment>